<organism evidence="2 3">
    <name type="scientific">Phytophthora fragariaefolia</name>
    <dbReference type="NCBI Taxonomy" id="1490495"/>
    <lineage>
        <taxon>Eukaryota</taxon>
        <taxon>Sar</taxon>
        <taxon>Stramenopiles</taxon>
        <taxon>Oomycota</taxon>
        <taxon>Peronosporomycetes</taxon>
        <taxon>Peronosporales</taxon>
        <taxon>Peronosporaceae</taxon>
        <taxon>Phytophthora</taxon>
    </lineage>
</organism>
<feature type="region of interest" description="Disordered" evidence="1">
    <location>
        <begin position="59"/>
        <end position="137"/>
    </location>
</feature>
<accession>A0A9W7CWC1</accession>
<comment type="caution">
    <text evidence="2">The sequence shown here is derived from an EMBL/GenBank/DDBJ whole genome shotgun (WGS) entry which is preliminary data.</text>
</comment>
<dbReference type="AlphaFoldDB" id="A0A9W7CWC1"/>
<proteinExistence type="predicted"/>
<reference evidence="2" key="1">
    <citation type="submission" date="2023-04" db="EMBL/GenBank/DDBJ databases">
        <title>Phytophthora fragariaefolia NBRC 109709.</title>
        <authorList>
            <person name="Ichikawa N."/>
            <person name="Sato H."/>
            <person name="Tonouchi N."/>
        </authorList>
    </citation>
    <scope>NUCLEOTIDE SEQUENCE</scope>
    <source>
        <strain evidence="2">NBRC 109709</strain>
    </source>
</reference>
<protein>
    <submittedName>
        <fullName evidence="2">Unnamed protein product</fullName>
    </submittedName>
</protein>
<feature type="compositionally biased region" description="Polar residues" evidence="1">
    <location>
        <begin position="126"/>
        <end position="135"/>
    </location>
</feature>
<name>A0A9W7CWC1_9STRA</name>
<feature type="compositionally biased region" description="Polar residues" evidence="1">
    <location>
        <begin position="79"/>
        <end position="89"/>
    </location>
</feature>
<gene>
    <name evidence="2" type="ORF">Pfra01_001681200</name>
</gene>
<dbReference type="Proteomes" id="UP001165121">
    <property type="component" value="Unassembled WGS sequence"/>
</dbReference>
<evidence type="ECO:0000256" key="1">
    <source>
        <dbReference type="SAM" id="MobiDB-lite"/>
    </source>
</evidence>
<feature type="region of interest" description="Disordered" evidence="1">
    <location>
        <begin position="206"/>
        <end position="263"/>
    </location>
</feature>
<dbReference type="EMBL" id="BSXT01001914">
    <property type="protein sequence ID" value="GMF46080.1"/>
    <property type="molecule type" value="Genomic_DNA"/>
</dbReference>
<sequence length="263" mass="29136">MLDAVKMFMRMLKDAGNVLGSFDANELFSMVQSATRETTLNLFARLIPIVGIVVPVPQEASTPTRSQARSSQYASATSEAGSGSHSSAKLQRMTLGPSGSDPERKRQRHTRRRVQSYPTRHHRACSHSSTQPWNEQSDESPLEYLYRLIVAGLRVQFSITDGSTEARREHVDHFIEKLDDRDLTSKMALLRIPDADTIEETLRSQERETARQGKTVFGSIRPKPKAPVGAAHPPTPVPSGQSMPGPALANQIQRPVDRKVKAT</sequence>
<evidence type="ECO:0000313" key="3">
    <source>
        <dbReference type="Proteomes" id="UP001165121"/>
    </source>
</evidence>
<keyword evidence="3" id="KW-1185">Reference proteome</keyword>
<feature type="compositionally biased region" description="Low complexity" evidence="1">
    <location>
        <begin position="64"/>
        <end position="78"/>
    </location>
</feature>
<feature type="compositionally biased region" description="Basic residues" evidence="1">
    <location>
        <begin position="105"/>
        <end position="125"/>
    </location>
</feature>
<dbReference type="OrthoDB" id="128478at2759"/>
<evidence type="ECO:0000313" key="2">
    <source>
        <dbReference type="EMBL" id="GMF46080.1"/>
    </source>
</evidence>